<evidence type="ECO:0000313" key="12">
    <source>
        <dbReference type="Proteomes" id="UP000224854"/>
    </source>
</evidence>
<feature type="transmembrane region" description="Helical" evidence="9">
    <location>
        <begin position="160"/>
        <end position="181"/>
    </location>
</feature>
<evidence type="ECO:0000313" key="11">
    <source>
        <dbReference type="EMBL" id="PHH83786.1"/>
    </source>
</evidence>
<feature type="transmembrane region" description="Helical" evidence="9">
    <location>
        <begin position="318"/>
        <end position="335"/>
    </location>
</feature>
<organism evidence="11 12">
    <name type="scientific">Ophiocordyceps australis</name>
    <dbReference type="NCBI Taxonomy" id="1399860"/>
    <lineage>
        <taxon>Eukaryota</taxon>
        <taxon>Fungi</taxon>
        <taxon>Dikarya</taxon>
        <taxon>Ascomycota</taxon>
        <taxon>Pezizomycotina</taxon>
        <taxon>Sordariomycetes</taxon>
        <taxon>Hypocreomycetidae</taxon>
        <taxon>Hypocreales</taxon>
        <taxon>Ophiocordycipitaceae</taxon>
        <taxon>Ophiocordyceps</taxon>
    </lineage>
</organism>
<dbReference type="PANTHER" id="PTHR48022:SF42">
    <property type="entry name" value="MAJOR FACILITATOR SUPERFAMILY (MFS) PROFILE DOMAIN-CONTAINING PROTEIN"/>
    <property type="match status" value="1"/>
</dbReference>
<dbReference type="GO" id="GO:0016020">
    <property type="term" value="C:membrane"/>
    <property type="evidence" value="ECO:0007669"/>
    <property type="project" value="UniProtKB-SubCell"/>
</dbReference>
<comment type="caution">
    <text evidence="11">The sequence shown here is derived from an EMBL/GenBank/DDBJ whole genome shotgun (WGS) entry which is preliminary data.</text>
</comment>
<dbReference type="Gene3D" id="1.20.1250.20">
    <property type="entry name" value="MFS general substrate transporter like domains"/>
    <property type="match status" value="1"/>
</dbReference>
<keyword evidence="7" id="KW-0325">Glycoprotein</keyword>
<sequence>MAAVAMGYDTAVIGGTMALESFRRDFGMAAKNNDTVQGSIVSSFQGGCVVGSLAMFPLAERLGRRVAVVISAAIFMVGGILMTAAQGTLAMVVAGRAVAGLGIGACSLIVPVYIAETAPPSIRGRLVGIFEIASQAGGMLGFWINYAADRSISQGQPAQWMLPLGLQLVPGALLGAGILLCPESPRWLALQERWEEAGKTLAALRRLPGEHDHVRNELAEMAQQIRERAARRLTFGGMVKKLVQRGVRNRVGIGLLLMACQNLTGVNVVTYYSPRLFETLGMEATETKLFATGLYGVVKTAGMLLFSFLLVEKLGRRMGLIWGALLGSLPMWYLGVYVMKVEPQAEWAKRNAWGYLGLACIYLYGFIYCATWQGITWVYCSEIFPLDIRMLCTALTTAHQWLWSFLVSRTTPYMLTSMGYGVFLLFASLMVAMGIWAALCIPETKGHSLEDMEDLFSSSKFKAVWHDLVPKKQKVSVQVVRRLAPADNKKRRSGVVVSPLPK</sequence>
<feature type="domain" description="Major facilitator superfamily (MFS) profile" evidence="10">
    <location>
        <begin position="1"/>
        <end position="445"/>
    </location>
</feature>
<dbReference type="OrthoDB" id="508119at2759"/>
<feature type="transmembrane region" description="Helical" evidence="9">
    <location>
        <begin position="66"/>
        <end position="85"/>
    </location>
</feature>
<dbReference type="InterPro" id="IPR020846">
    <property type="entry name" value="MFS_dom"/>
</dbReference>
<keyword evidence="12" id="KW-1185">Reference proteome</keyword>
<dbReference type="PRINTS" id="PR00171">
    <property type="entry name" value="SUGRTRNSPORT"/>
</dbReference>
<feature type="transmembrane region" description="Helical" evidence="9">
    <location>
        <begin position="355"/>
        <end position="379"/>
    </location>
</feature>
<keyword evidence="3 8" id="KW-0813">Transport</keyword>
<proteinExistence type="inferred from homology"/>
<dbReference type="InterPro" id="IPR005829">
    <property type="entry name" value="Sugar_transporter_CS"/>
</dbReference>
<dbReference type="PROSITE" id="PS00216">
    <property type="entry name" value="SUGAR_TRANSPORT_1"/>
    <property type="match status" value="2"/>
</dbReference>
<reference evidence="11 12" key="1">
    <citation type="submission" date="2017-06" db="EMBL/GenBank/DDBJ databases">
        <title>Ant-infecting Ophiocordyceps genomes reveal a high diversity of potential behavioral manipulation genes and a possible major role for enterotoxins.</title>
        <authorList>
            <person name="De Bekker C."/>
            <person name="Evans H.C."/>
            <person name="Brachmann A."/>
            <person name="Hughes D.P."/>
        </authorList>
    </citation>
    <scope>NUCLEOTIDE SEQUENCE [LARGE SCALE GENOMIC DNA]</scope>
    <source>
        <strain evidence="11 12">1348a</strain>
    </source>
</reference>
<dbReference type="PROSITE" id="PS00217">
    <property type="entry name" value="SUGAR_TRANSPORT_2"/>
    <property type="match status" value="1"/>
</dbReference>
<evidence type="ECO:0000256" key="3">
    <source>
        <dbReference type="ARBA" id="ARBA00022448"/>
    </source>
</evidence>
<feature type="transmembrane region" description="Helical" evidence="9">
    <location>
        <begin position="251"/>
        <end position="272"/>
    </location>
</feature>
<dbReference type="AlphaFoldDB" id="A0A2C5ZUU3"/>
<dbReference type="InterPro" id="IPR005828">
    <property type="entry name" value="MFS_sugar_transport-like"/>
</dbReference>
<dbReference type="Pfam" id="PF00083">
    <property type="entry name" value="Sugar_tr"/>
    <property type="match status" value="1"/>
</dbReference>
<feature type="transmembrane region" description="Helical" evidence="9">
    <location>
        <begin position="91"/>
        <end position="114"/>
    </location>
</feature>
<dbReference type="InterPro" id="IPR036259">
    <property type="entry name" value="MFS_trans_sf"/>
</dbReference>
<evidence type="ECO:0000259" key="10">
    <source>
        <dbReference type="PROSITE" id="PS50850"/>
    </source>
</evidence>
<evidence type="ECO:0000256" key="7">
    <source>
        <dbReference type="ARBA" id="ARBA00023180"/>
    </source>
</evidence>
<evidence type="ECO:0000256" key="5">
    <source>
        <dbReference type="ARBA" id="ARBA00022989"/>
    </source>
</evidence>
<evidence type="ECO:0000256" key="9">
    <source>
        <dbReference type="SAM" id="Phobius"/>
    </source>
</evidence>
<feature type="transmembrane region" description="Helical" evidence="9">
    <location>
        <begin position="418"/>
        <end position="439"/>
    </location>
</feature>
<keyword evidence="4 9" id="KW-0812">Transmembrane</keyword>
<dbReference type="InterPro" id="IPR050360">
    <property type="entry name" value="MFS_Sugar_Transporters"/>
</dbReference>
<name>A0A2C5ZUU3_9HYPO</name>
<evidence type="ECO:0000256" key="1">
    <source>
        <dbReference type="ARBA" id="ARBA00004141"/>
    </source>
</evidence>
<keyword evidence="6 9" id="KW-0472">Membrane</keyword>
<dbReference type="GO" id="GO:0005351">
    <property type="term" value="F:carbohydrate:proton symporter activity"/>
    <property type="evidence" value="ECO:0007669"/>
    <property type="project" value="TreeGrafter"/>
</dbReference>
<dbReference type="EMBL" id="NJEU01000002">
    <property type="protein sequence ID" value="PHH83786.1"/>
    <property type="molecule type" value="Genomic_DNA"/>
</dbReference>
<evidence type="ECO:0000256" key="8">
    <source>
        <dbReference type="RuleBase" id="RU003346"/>
    </source>
</evidence>
<evidence type="ECO:0000256" key="6">
    <source>
        <dbReference type="ARBA" id="ARBA00023136"/>
    </source>
</evidence>
<protein>
    <recommendedName>
        <fullName evidence="10">Major facilitator superfamily (MFS) profile domain-containing protein</fullName>
    </recommendedName>
</protein>
<dbReference type="PROSITE" id="PS50850">
    <property type="entry name" value="MFS"/>
    <property type="match status" value="1"/>
</dbReference>
<dbReference type="InterPro" id="IPR003663">
    <property type="entry name" value="Sugar/inositol_transpt"/>
</dbReference>
<dbReference type="PANTHER" id="PTHR48022">
    <property type="entry name" value="PLASTIDIC GLUCOSE TRANSPORTER 4"/>
    <property type="match status" value="1"/>
</dbReference>
<comment type="similarity">
    <text evidence="2 8">Belongs to the major facilitator superfamily. Sugar transporter (TC 2.A.1.1) family.</text>
</comment>
<dbReference type="SUPFAM" id="SSF103473">
    <property type="entry name" value="MFS general substrate transporter"/>
    <property type="match status" value="1"/>
</dbReference>
<gene>
    <name evidence="11" type="ORF">CDD82_2658</name>
</gene>
<keyword evidence="5 9" id="KW-1133">Transmembrane helix</keyword>
<comment type="subcellular location">
    <subcellularLocation>
        <location evidence="1">Membrane</location>
        <topology evidence="1">Multi-pass membrane protein</topology>
    </subcellularLocation>
</comment>
<feature type="transmembrane region" description="Helical" evidence="9">
    <location>
        <begin position="292"/>
        <end position="311"/>
    </location>
</feature>
<evidence type="ECO:0000256" key="2">
    <source>
        <dbReference type="ARBA" id="ARBA00010992"/>
    </source>
</evidence>
<evidence type="ECO:0000256" key="4">
    <source>
        <dbReference type="ARBA" id="ARBA00022692"/>
    </source>
</evidence>
<accession>A0A2C5ZUU3</accession>
<dbReference type="Proteomes" id="UP000224854">
    <property type="component" value="Unassembled WGS sequence"/>
</dbReference>
<feature type="transmembrane region" description="Helical" evidence="9">
    <location>
        <begin position="126"/>
        <end position="148"/>
    </location>
</feature>
<dbReference type="FunFam" id="1.20.1250.20:FF:000026">
    <property type="entry name" value="MFS quinate transporter QutD"/>
    <property type="match status" value="1"/>
</dbReference>
<dbReference type="NCBIfam" id="TIGR00879">
    <property type="entry name" value="SP"/>
    <property type="match status" value="1"/>
</dbReference>